<keyword evidence="7 11" id="KW-0229">DNA integration</keyword>
<evidence type="ECO:0000259" key="13">
    <source>
        <dbReference type="PROSITE" id="PS51900"/>
    </source>
</evidence>
<keyword evidence="9 11" id="KW-0233">DNA recombination</keyword>
<dbReference type="AlphaFoldDB" id="A0A7X6S2K1"/>
<dbReference type="RefSeq" id="WP_168721398.1">
    <property type="nucleotide sequence ID" value="NZ_JAAXPN010000001.1"/>
</dbReference>
<feature type="domain" description="Core-binding (CB)" evidence="13">
    <location>
        <begin position="1"/>
        <end position="87"/>
    </location>
</feature>
<keyword evidence="5 11" id="KW-0132">Cell division</keyword>
<keyword evidence="4 11" id="KW-0963">Cytoplasm</keyword>
<keyword evidence="6 11" id="KW-0159">Chromosome partition</keyword>
<comment type="similarity">
    <text evidence="2 11">Belongs to the 'phage' integrase family. XerD subfamily.</text>
</comment>
<comment type="function">
    <text evidence="11">Site-specific tyrosine recombinase, which acts by catalyzing the cutting and rejoining of the recombining DNA molecules. The XerC-XerD complex is essential to convert dimers of the bacterial chromosome into monomers to permit their segregation at cell division. It also contributes to the segregational stability of plasmids.</text>
</comment>
<dbReference type="InterPro" id="IPR004107">
    <property type="entry name" value="Integrase_SAM-like_N"/>
</dbReference>
<dbReference type="InterPro" id="IPR050090">
    <property type="entry name" value="Tyrosine_recombinase_XerCD"/>
</dbReference>
<evidence type="ECO:0000256" key="4">
    <source>
        <dbReference type="ARBA" id="ARBA00022490"/>
    </source>
</evidence>
<evidence type="ECO:0000256" key="10">
    <source>
        <dbReference type="ARBA" id="ARBA00023306"/>
    </source>
</evidence>
<dbReference type="NCBIfam" id="NF040815">
    <property type="entry name" value="recomb_XerA_Arch"/>
    <property type="match status" value="1"/>
</dbReference>
<dbReference type="GO" id="GO:0005737">
    <property type="term" value="C:cytoplasm"/>
    <property type="evidence" value="ECO:0007669"/>
    <property type="project" value="UniProtKB-SubCell"/>
</dbReference>
<feature type="domain" description="Tyr recombinase" evidence="12">
    <location>
        <begin position="108"/>
        <end position="291"/>
    </location>
</feature>
<dbReference type="PROSITE" id="PS51900">
    <property type="entry name" value="CB"/>
    <property type="match status" value="1"/>
</dbReference>
<dbReference type="InterPro" id="IPR002104">
    <property type="entry name" value="Integrase_catalytic"/>
</dbReference>
<dbReference type="Gene3D" id="1.10.150.130">
    <property type="match status" value="1"/>
</dbReference>
<dbReference type="InterPro" id="IPR023009">
    <property type="entry name" value="Tyrosine_recombinase_XerC/XerD"/>
</dbReference>
<dbReference type="InterPro" id="IPR011932">
    <property type="entry name" value="Recomb_XerD"/>
</dbReference>
<feature type="active site" evidence="11">
    <location>
        <position position="243"/>
    </location>
</feature>
<evidence type="ECO:0000313" key="14">
    <source>
        <dbReference type="EMBL" id="NKZ23613.1"/>
    </source>
</evidence>
<dbReference type="GO" id="GO:0003677">
    <property type="term" value="F:DNA binding"/>
    <property type="evidence" value="ECO:0007669"/>
    <property type="project" value="UniProtKB-UniRule"/>
</dbReference>
<dbReference type="PROSITE" id="PS51898">
    <property type="entry name" value="TYR_RECOMBINASE"/>
    <property type="match status" value="1"/>
</dbReference>
<reference evidence="14 15" key="1">
    <citation type="submission" date="2020-04" db="EMBL/GenBank/DDBJ databases">
        <title>MicrobeNet Type strains.</title>
        <authorList>
            <person name="Nicholson A.C."/>
        </authorList>
    </citation>
    <scope>NUCLEOTIDE SEQUENCE [LARGE SCALE GENOMIC DNA]</scope>
    <source>
        <strain evidence="14 15">CCUG 61472</strain>
    </source>
</reference>
<dbReference type="GO" id="GO:0009037">
    <property type="term" value="F:tyrosine-based site-specific recombinase activity"/>
    <property type="evidence" value="ECO:0007669"/>
    <property type="project" value="UniProtKB-UniRule"/>
</dbReference>
<dbReference type="PANTHER" id="PTHR30349">
    <property type="entry name" value="PHAGE INTEGRASE-RELATED"/>
    <property type="match status" value="1"/>
</dbReference>
<feature type="active site" evidence="11">
    <location>
        <position position="269"/>
    </location>
</feature>
<protein>
    <recommendedName>
        <fullName evidence="3 11">Tyrosine recombinase XerD</fullName>
    </recommendedName>
</protein>
<dbReference type="HAMAP" id="MF_01807">
    <property type="entry name" value="Recomb_XerD"/>
    <property type="match status" value="1"/>
</dbReference>
<comment type="subcellular location">
    <subcellularLocation>
        <location evidence="1 11">Cytoplasm</location>
    </subcellularLocation>
</comment>
<keyword evidence="10 11" id="KW-0131">Cell cycle</keyword>
<dbReference type="NCBIfam" id="NF001399">
    <property type="entry name" value="PRK00283.1"/>
    <property type="match status" value="1"/>
</dbReference>
<feature type="active site" evidence="11">
    <location>
        <position position="172"/>
    </location>
</feature>
<evidence type="ECO:0000256" key="3">
    <source>
        <dbReference type="ARBA" id="ARBA00015810"/>
    </source>
</evidence>
<dbReference type="InterPro" id="IPR011010">
    <property type="entry name" value="DNA_brk_join_enz"/>
</dbReference>
<dbReference type="InterPro" id="IPR013762">
    <property type="entry name" value="Integrase-like_cat_sf"/>
</dbReference>
<dbReference type="GO" id="GO:0006313">
    <property type="term" value="P:DNA transposition"/>
    <property type="evidence" value="ECO:0007669"/>
    <property type="project" value="UniProtKB-UniRule"/>
</dbReference>
<dbReference type="SUPFAM" id="SSF56349">
    <property type="entry name" value="DNA breaking-rejoining enzymes"/>
    <property type="match status" value="1"/>
</dbReference>
<gene>
    <name evidence="11 14" type="primary">xerD</name>
    <name evidence="14" type="ORF">HF964_02170</name>
</gene>
<keyword evidence="15" id="KW-1185">Reference proteome</keyword>
<dbReference type="HAMAP" id="MF_01808">
    <property type="entry name" value="Recomb_XerC_XerD"/>
    <property type="match status" value="1"/>
</dbReference>
<keyword evidence="8 11" id="KW-0238">DNA-binding</keyword>
<evidence type="ECO:0000256" key="6">
    <source>
        <dbReference type="ARBA" id="ARBA00022829"/>
    </source>
</evidence>
<dbReference type="Proteomes" id="UP000549765">
    <property type="component" value="Unassembled WGS sequence"/>
</dbReference>
<evidence type="ECO:0000256" key="8">
    <source>
        <dbReference type="ARBA" id="ARBA00023125"/>
    </source>
</evidence>
<dbReference type="InterPro" id="IPR010998">
    <property type="entry name" value="Integrase_recombinase_N"/>
</dbReference>
<dbReference type="GO" id="GO:0051301">
    <property type="term" value="P:cell division"/>
    <property type="evidence" value="ECO:0007669"/>
    <property type="project" value="UniProtKB-KW"/>
</dbReference>
<comment type="caution">
    <text evidence="14">The sequence shown here is derived from an EMBL/GenBank/DDBJ whole genome shotgun (WGS) entry which is preliminary data.</text>
</comment>
<organism evidence="14 15">
    <name type="scientific">Periweissella fabalis</name>
    <dbReference type="NCBI Taxonomy" id="1070421"/>
    <lineage>
        <taxon>Bacteria</taxon>
        <taxon>Bacillati</taxon>
        <taxon>Bacillota</taxon>
        <taxon>Bacilli</taxon>
        <taxon>Lactobacillales</taxon>
        <taxon>Lactobacillaceae</taxon>
        <taxon>Periweissella</taxon>
    </lineage>
</organism>
<evidence type="ECO:0000313" key="15">
    <source>
        <dbReference type="Proteomes" id="UP000549765"/>
    </source>
</evidence>
<dbReference type="EMBL" id="JAAXPN010000001">
    <property type="protein sequence ID" value="NKZ23613.1"/>
    <property type="molecule type" value="Genomic_DNA"/>
</dbReference>
<name>A0A7X6S2K1_9LACO</name>
<feature type="active site" description="O-(3'-phospho-DNA)-tyrosine intermediate" evidence="11">
    <location>
        <position position="278"/>
    </location>
</feature>
<dbReference type="NCBIfam" id="TIGR02225">
    <property type="entry name" value="recomb_XerD"/>
    <property type="match status" value="1"/>
</dbReference>
<dbReference type="CDD" id="cd00798">
    <property type="entry name" value="INT_XerDC_C"/>
    <property type="match status" value="1"/>
</dbReference>
<evidence type="ECO:0000256" key="11">
    <source>
        <dbReference type="HAMAP-Rule" id="MF_01807"/>
    </source>
</evidence>
<dbReference type="GO" id="GO:0007059">
    <property type="term" value="P:chromosome segregation"/>
    <property type="evidence" value="ECO:0007669"/>
    <property type="project" value="UniProtKB-UniRule"/>
</dbReference>
<feature type="active site" evidence="11">
    <location>
        <position position="246"/>
    </location>
</feature>
<sequence>MEVKELIDEYLQYVKVERGLSVNTITSYHQDLVKFQNYLSQQKVTDLTVIDNFFINQFLQFLATQGNAENTIIHCVTSLRKFFQFLKRMQYIPEDPMQQVGMPKKKQHLPDILSVQDVEQILMTPDTSTRLGIRNRAMLEVMYATGLRVSEIVNLKVADLHFELGLLQTIGKGNKERIVPIGDVAMQWVLTYYQDVRSLQLKGSDNPILFLNDHGHQLTRQGIWKIIKQIVLQAGITKDVSPHTLRHSFATHILENGADLRIVQELLGHADISTTQIYTHITNERAKQVFKKAHPRA</sequence>
<evidence type="ECO:0000256" key="1">
    <source>
        <dbReference type="ARBA" id="ARBA00004496"/>
    </source>
</evidence>
<dbReference type="Pfam" id="PF00589">
    <property type="entry name" value="Phage_integrase"/>
    <property type="match status" value="1"/>
</dbReference>
<evidence type="ECO:0000256" key="5">
    <source>
        <dbReference type="ARBA" id="ARBA00022618"/>
    </source>
</evidence>
<dbReference type="InterPro" id="IPR044068">
    <property type="entry name" value="CB"/>
</dbReference>
<evidence type="ECO:0000256" key="7">
    <source>
        <dbReference type="ARBA" id="ARBA00022908"/>
    </source>
</evidence>
<dbReference type="PANTHER" id="PTHR30349:SF81">
    <property type="entry name" value="TYROSINE RECOMBINASE XERC"/>
    <property type="match status" value="1"/>
</dbReference>
<proteinExistence type="inferred from homology"/>
<evidence type="ECO:0000256" key="9">
    <source>
        <dbReference type="ARBA" id="ARBA00023172"/>
    </source>
</evidence>
<accession>A0A7X6S2K1</accession>
<comment type="subunit">
    <text evidence="11">Forms a cyclic heterotetrameric complex composed of two molecules of XerC and two molecules of XerD.</text>
</comment>
<dbReference type="Gene3D" id="1.10.443.10">
    <property type="entry name" value="Intergrase catalytic core"/>
    <property type="match status" value="1"/>
</dbReference>
<dbReference type="Pfam" id="PF02899">
    <property type="entry name" value="Phage_int_SAM_1"/>
    <property type="match status" value="1"/>
</dbReference>
<evidence type="ECO:0000256" key="2">
    <source>
        <dbReference type="ARBA" id="ARBA00010450"/>
    </source>
</evidence>
<evidence type="ECO:0000259" key="12">
    <source>
        <dbReference type="PROSITE" id="PS51898"/>
    </source>
</evidence>
<feature type="active site" evidence="11">
    <location>
        <position position="148"/>
    </location>
</feature>